<organism evidence="2 3">
    <name type="scientific">Heterorhabditis bacteriophora</name>
    <name type="common">Entomopathogenic nematode worm</name>
    <dbReference type="NCBI Taxonomy" id="37862"/>
    <lineage>
        <taxon>Eukaryota</taxon>
        <taxon>Metazoa</taxon>
        <taxon>Ecdysozoa</taxon>
        <taxon>Nematoda</taxon>
        <taxon>Chromadorea</taxon>
        <taxon>Rhabditida</taxon>
        <taxon>Rhabditina</taxon>
        <taxon>Rhabditomorpha</taxon>
        <taxon>Strongyloidea</taxon>
        <taxon>Heterorhabditidae</taxon>
        <taxon>Heterorhabditis</taxon>
    </lineage>
</organism>
<dbReference type="Proteomes" id="UP000095283">
    <property type="component" value="Unplaced"/>
</dbReference>
<dbReference type="GO" id="GO:1903394">
    <property type="term" value="P:protein localization to kinetochore involved in kinetochore assembly"/>
    <property type="evidence" value="ECO:0007669"/>
    <property type="project" value="TreeGrafter"/>
</dbReference>
<name>A0A1I7WWA2_HETBA</name>
<dbReference type="GO" id="GO:0005828">
    <property type="term" value="C:kinetochore microtubule"/>
    <property type="evidence" value="ECO:0007669"/>
    <property type="project" value="TreeGrafter"/>
</dbReference>
<dbReference type="GO" id="GO:0000070">
    <property type="term" value="P:mitotic sister chromatid segregation"/>
    <property type="evidence" value="ECO:0007669"/>
    <property type="project" value="TreeGrafter"/>
</dbReference>
<dbReference type="GO" id="GO:0031267">
    <property type="term" value="F:small GTPase binding"/>
    <property type="evidence" value="ECO:0007669"/>
    <property type="project" value="TreeGrafter"/>
</dbReference>
<evidence type="ECO:0000256" key="1">
    <source>
        <dbReference type="SAM" id="MobiDB-lite"/>
    </source>
</evidence>
<dbReference type="PANTHER" id="PTHR15688:SF1">
    <property type="entry name" value="KINETOCHORE-ASSOCIATED PROTEIN 1"/>
    <property type="match status" value="1"/>
</dbReference>
<feature type="compositionally biased region" description="Basic and acidic residues" evidence="1">
    <location>
        <begin position="27"/>
        <end position="39"/>
    </location>
</feature>
<feature type="region of interest" description="Disordered" evidence="1">
    <location>
        <begin position="20"/>
        <end position="44"/>
    </location>
</feature>
<protein>
    <submittedName>
        <fullName evidence="3">Telomere length regulation protein TEL2 homolog</fullName>
    </submittedName>
</protein>
<accession>A0A1I7WWA2</accession>
<dbReference type="PANTHER" id="PTHR15688">
    <property type="entry name" value="KINETOCHORE-ASSOCIATED PROTEIN 1"/>
    <property type="match status" value="1"/>
</dbReference>
<sequence>MHGYTNLFLQLEKQCMMDESDTVSGKSDAEKQGSDRTPDEDGYGVRGQNFIFSRIMGLRQRLGIYQIRNEGPLFARMETIPQIASVAKSVIRINQFPLVYIYIYTKLSRLHIIYFHYSDIHKEQLCSDLQMRWHDVFNFLSLSNQDLLEVCCRVFAASLPCFNTVLHEIEHGLLGCVRNVCIRALQMHPCDLWTTCGLLGAFSTDVIESMVKDLRQWVANRKSPQTMLNFLRTVQFVTVHTQTKDIYKMLLDTFITTLWAKRLGKVGVSPALAKSSSSQNQISASIAEFAKHELDPCMVAEFIGQFRGDNELALQLRNYAIVLIQRASSSSDSSEINSLLQCAHQALRINQVQIDKQSSFSAFRDALYTVCPYNYSVILFIVARLEAWQTTDDDKIFVTGCISLMHIIALYQILNFLTERDRQNGLNKAEFKWYTNREKQMSLDKKEMGITELGGHCRNFYENGTVPSTCNSSGSSMVVDEERVNLYEREDMLVAAMPSQAVKQLPFHPFLYHARSDIEQHLVPIIETEIDIYNVLVGIFLCWQTLVRVVPWLRTSLAFPRSLLLSSAVGKKSAEVIAKGQDLSIGEASTIEALLMQTTSRNAVVTCISMCFRKLPLCDTKIRLLQMGKEVAERWLNAPNVDPVRRARGPVYSVHVNVFQPGLRASTGVDGGIFLLESEANTWKSLEIRD</sequence>
<dbReference type="AlphaFoldDB" id="A0A1I7WWA2"/>
<keyword evidence="2" id="KW-1185">Reference proteome</keyword>
<evidence type="ECO:0000313" key="2">
    <source>
        <dbReference type="Proteomes" id="UP000095283"/>
    </source>
</evidence>
<dbReference type="GO" id="GO:1990423">
    <property type="term" value="C:RZZ complex"/>
    <property type="evidence" value="ECO:0007669"/>
    <property type="project" value="TreeGrafter"/>
</dbReference>
<dbReference type="InterPro" id="IPR052802">
    <property type="entry name" value="KNTC1"/>
</dbReference>
<dbReference type="GO" id="GO:0007094">
    <property type="term" value="P:mitotic spindle assembly checkpoint signaling"/>
    <property type="evidence" value="ECO:0007669"/>
    <property type="project" value="TreeGrafter"/>
</dbReference>
<dbReference type="GO" id="GO:0005737">
    <property type="term" value="C:cytoplasm"/>
    <property type="evidence" value="ECO:0007669"/>
    <property type="project" value="TreeGrafter"/>
</dbReference>
<dbReference type="WBParaSite" id="Hba_09467">
    <property type="protein sequence ID" value="Hba_09467"/>
    <property type="gene ID" value="Hba_09467"/>
</dbReference>
<proteinExistence type="predicted"/>
<reference evidence="3" key="1">
    <citation type="submission" date="2016-11" db="UniProtKB">
        <authorList>
            <consortium name="WormBaseParasite"/>
        </authorList>
    </citation>
    <scope>IDENTIFICATION</scope>
</reference>
<evidence type="ECO:0000313" key="3">
    <source>
        <dbReference type="WBParaSite" id="Hba_09467"/>
    </source>
</evidence>